<organism evidence="4 5">
    <name type="scientific">Porites evermanni</name>
    <dbReference type="NCBI Taxonomy" id="104178"/>
    <lineage>
        <taxon>Eukaryota</taxon>
        <taxon>Metazoa</taxon>
        <taxon>Cnidaria</taxon>
        <taxon>Anthozoa</taxon>
        <taxon>Hexacorallia</taxon>
        <taxon>Scleractinia</taxon>
        <taxon>Fungiina</taxon>
        <taxon>Poritidae</taxon>
        <taxon>Porites</taxon>
    </lineage>
</organism>
<reference evidence="4 5" key="1">
    <citation type="submission" date="2022-05" db="EMBL/GenBank/DDBJ databases">
        <authorList>
            <consortium name="Genoscope - CEA"/>
            <person name="William W."/>
        </authorList>
    </citation>
    <scope>NUCLEOTIDE SEQUENCE [LARGE SCALE GENOMIC DNA]</scope>
</reference>
<feature type="region of interest" description="Disordered" evidence="2">
    <location>
        <begin position="149"/>
        <end position="168"/>
    </location>
</feature>
<keyword evidence="1" id="KW-0175">Coiled coil</keyword>
<dbReference type="InterPro" id="IPR011029">
    <property type="entry name" value="DEATH-like_dom_sf"/>
</dbReference>
<comment type="caution">
    <text evidence="4">The sequence shown here is derived from an EMBL/GenBank/DDBJ whole genome shotgun (WGS) entry which is preliminary data.</text>
</comment>
<keyword evidence="5" id="KW-1185">Reference proteome</keyword>
<sequence length="168" mass="19718">MERLLAMQRIQRQNDILQQFHMKLRADTDPQPVTNYLYQAKIIDEYALEILSLQTRRNKNKALLIKLRKVEDPNAFSGFVNGLEKEQPHLACILLKEENSRLYKLEKELVTERLLVLETKKEELKTKCKSLEEQLQFWPRTLQDSNLERSGYDERSGAAALSVNEDDI</sequence>
<proteinExistence type="predicted"/>
<gene>
    <name evidence="4" type="ORF">PEVE_00024544</name>
</gene>
<evidence type="ECO:0000313" key="5">
    <source>
        <dbReference type="Proteomes" id="UP001159427"/>
    </source>
</evidence>
<dbReference type="CDD" id="cd01671">
    <property type="entry name" value="CARD"/>
    <property type="match status" value="1"/>
</dbReference>
<protein>
    <recommendedName>
        <fullName evidence="3">CARD domain-containing protein</fullName>
    </recommendedName>
</protein>
<name>A0ABN8SSR4_9CNID</name>
<feature type="coiled-coil region" evidence="1">
    <location>
        <begin position="107"/>
        <end position="134"/>
    </location>
</feature>
<evidence type="ECO:0000313" key="4">
    <source>
        <dbReference type="EMBL" id="CAH3192778.1"/>
    </source>
</evidence>
<dbReference type="Pfam" id="PF00619">
    <property type="entry name" value="CARD"/>
    <property type="match status" value="1"/>
</dbReference>
<dbReference type="Gene3D" id="1.10.533.10">
    <property type="entry name" value="Death Domain, Fas"/>
    <property type="match status" value="1"/>
</dbReference>
<dbReference type="InterPro" id="IPR001315">
    <property type="entry name" value="CARD"/>
</dbReference>
<dbReference type="InterPro" id="IPR037939">
    <property type="entry name" value="CRADD"/>
</dbReference>
<feature type="non-terminal residue" evidence="4">
    <location>
        <position position="168"/>
    </location>
</feature>
<dbReference type="EMBL" id="CALNXI010003291">
    <property type="protein sequence ID" value="CAH3192778.1"/>
    <property type="molecule type" value="Genomic_DNA"/>
</dbReference>
<accession>A0ABN8SSR4</accession>
<evidence type="ECO:0000256" key="2">
    <source>
        <dbReference type="SAM" id="MobiDB-lite"/>
    </source>
</evidence>
<dbReference type="PANTHER" id="PTHR15034">
    <property type="entry name" value="DEATH DOMAIN-CONTAINING PROTEIN CRADD"/>
    <property type="match status" value="1"/>
</dbReference>
<evidence type="ECO:0000256" key="1">
    <source>
        <dbReference type="SAM" id="Coils"/>
    </source>
</evidence>
<dbReference type="PANTHER" id="PTHR15034:SF5">
    <property type="entry name" value="DEATH DOMAIN-CONTAINING PROTEIN CRADD"/>
    <property type="match status" value="1"/>
</dbReference>
<feature type="domain" description="CARD" evidence="3">
    <location>
        <begin position="17"/>
        <end position="93"/>
    </location>
</feature>
<evidence type="ECO:0000259" key="3">
    <source>
        <dbReference type="Pfam" id="PF00619"/>
    </source>
</evidence>
<dbReference type="Proteomes" id="UP001159427">
    <property type="component" value="Unassembled WGS sequence"/>
</dbReference>
<dbReference type="SUPFAM" id="SSF47986">
    <property type="entry name" value="DEATH domain"/>
    <property type="match status" value="1"/>
</dbReference>